<evidence type="ECO:0000313" key="3">
    <source>
        <dbReference type="Proteomes" id="UP000621560"/>
    </source>
</evidence>
<feature type="transmembrane region" description="Helical" evidence="1">
    <location>
        <begin position="81"/>
        <end position="98"/>
    </location>
</feature>
<evidence type="ECO:0000313" key="2">
    <source>
        <dbReference type="EMBL" id="MBD2847203.1"/>
    </source>
</evidence>
<sequence length="255" mass="28240">MNTFFGPQGSSFVAYSTQHLAALAGLAIALLLIVLLRRPLRGRPGAQRALRHGLGALLLVLFALLQLWYIVNGRWSAAESLPLQLSTLTLLLAAVLMFRPGRRLFEFVYFAGIGGALQALFTPVLDVGFPHFWYVYFFAGHGGTVLAPLYLAVVEGYRPRGWGAVVRTVLWIDALVLLLLPINAWTGGNYMFVSRKPSTLSLLDALGPWPWYLVWLQLVALLLFAVLMLPFSLARRREGRRQRPGKQDASAAGPR</sequence>
<dbReference type="EMBL" id="JACXIZ010000034">
    <property type="protein sequence ID" value="MBD2847203.1"/>
    <property type="molecule type" value="Genomic_DNA"/>
</dbReference>
<dbReference type="AlphaFoldDB" id="A0A927GT37"/>
<keyword evidence="1" id="KW-1133">Transmembrane helix</keyword>
<proteinExistence type="predicted"/>
<keyword evidence="1" id="KW-0472">Membrane</keyword>
<feature type="transmembrane region" description="Helical" evidence="1">
    <location>
        <begin position="212"/>
        <end position="233"/>
    </location>
</feature>
<gene>
    <name evidence="2" type="ORF">IDH44_18540</name>
</gene>
<feature type="transmembrane region" description="Helical" evidence="1">
    <location>
        <begin position="20"/>
        <end position="37"/>
    </location>
</feature>
<protein>
    <submittedName>
        <fullName evidence="2">TIGR02206 family membrane protein</fullName>
    </submittedName>
</protein>
<accession>A0A927GT37</accession>
<comment type="caution">
    <text evidence="2">The sequence shown here is derived from an EMBL/GenBank/DDBJ whole genome shotgun (WGS) entry which is preliminary data.</text>
</comment>
<feature type="transmembrane region" description="Helical" evidence="1">
    <location>
        <begin position="131"/>
        <end position="153"/>
    </location>
</feature>
<evidence type="ECO:0000256" key="1">
    <source>
        <dbReference type="SAM" id="Phobius"/>
    </source>
</evidence>
<organism evidence="2 3">
    <name type="scientific">Paenibacillus sabuli</name>
    <dbReference type="NCBI Taxonomy" id="2772509"/>
    <lineage>
        <taxon>Bacteria</taxon>
        <taxon>Bacillati</taxon>
        <taxon>Bacillota</taxon>
        <taxon>Bacilli</taxon>
        <taxon>Bacillales</taxon>
        <taxon>Paenibacillaceae</taxon>
        <taxon>Paenibacillus</taxon>
    </lineage>
</organism>
<name>A0A927GT37_9BACL</name>
<dbReference type="NCBIfam" id="TIGR02206">
    <property type="entry name" value="intg_mem_TP0381"/>
    <property type="match status" value="1"/>
</dbReference>
<feature type="transmembrane region" description="Helical" evidence="1">
    <location>
        <begin position="165"/>
        <end position="192"/>
    </location>
</feature>
<dbReference type="Proteomes" id="UP000621560">
    <property type="component" value="Unassembled WGS sequence"/>
</dbReference>
<dbReference type="InterPro" id="IPR011737">
    <property type="entry name" value="CHP02206_TP0381"/>
</dbReference>
<feature type="transmembrane region" description="Helical" evidence="1">
    <location>
        <begin position="49"/>
        <end position="69"/>
    </location>
</feature>
<dbReference type="Pfam" id="PF14808">
    <property type="entry name" value="TMEM164"/>
    <property type="match status" value="1"/>
</dbReference>
<keyword evidence="3" id="KW-1185">Reference proteome</keyword>
<keyword evidence="1" id="KW-0812">Transmembrane</keyword>
<feature type="transmembrane region" description="Helical" evidence="1">
    <location>
        <begin position="107"/>
        <end position="125"/>
    </location>
</feature>
<reference evidence="2" key="1">
    <citation type="submission" date="2020-09" db="EMBL/GenBank/DDBJ databases">
        <title>A novel bacterium of genus Paenibacillus, isolated from South China Sea.</title>
        <authorList>
            <person name="Huang H."/>
            <person name="Mo K."/>
            <person name="Hu Y."/>
        </authorList>
    </citation>
    <scope>NUCLEOTIDE SEQUENCE</scope>
    <source>
        <strain evidence="2">IB182496</strain>
    </source>
</reference>
<dbReference type="RefSeq" id="WP_190920301.1">
    <property type="nucleotide sequence ID" value="NZ_JACXIZ010000034.1"/>
</dbReference>